<dbReference type="GO" id="GO:0004148">
    <property type="term" value="F:dihydrolipoyl dehydrogenase (NADH) activity"/>
    <property type="evidence" value="ECO:0007669"/>
    <property type="project" value="TreeGrafter"/>
</dbReference>
<evidence type="ECO:0000256" key="1">
    <source>
        <dbReference type="ARBA" id="ARBA00001974"/>
    </source>
</evidence>
<keyword evidence="6" id="KW-1015">Disulfide bond</keyword>
<dbReference type="InterPro" id="IPR012999">
    <property type="entry name" value="Pyr_OxRdtase_I_AS"/>
</dbReference>
<dbReference type="Proteomes" id="UP000010824">
    <property type="component" value="Chromosome"/>
</dbReference>
<dbReference type="InterPro" id="IPR016156">
    <property type="entry name" value="FAD/NAD-linked_Rdtase_dimer_sf"/>
</dbReference>
<gene>
    <name evidence="9" type="ordered locus">Metfor_0331</name>
</gene>
<dbReference type="InParanoid" id="L0HDK5"/>
<protein>
    <submittedName>
        <fullName evidence="9">Pyruvate/2-oxoglutarate dehydrogenase complex, dihydrolipoamide dehydrogenase component</fullName>
    </submittedName>
</protein>
<organism evidence="9 10">
    <name type="scientific">Methanoregula formicica (strain DSM 22288 / NBRC 105244 / SMSP)</name>
    <dbReference type="NCBI Taxonomy" id="593750"/>
    <lineage>
        <taxon>Archaea</taxon>
        <taxon>Methanobacteriati</taxon>
        <taxon>Methanobacteriota</taxon>
        <taxon>Stenosarchaea group</taxon>
        <taxon>Methanomicrobia</taxon>
        <taxon>Methanomicrobiales</taxon>
        <taxon>Methanoregulaceae</taxon>
        <taxon>Methanoregula</taxon>
    </lineage>
</organism>
<evidence type="ECO:0000313" key="10">
    <source>
        <dbReference type="Proteomes" id="UP000010824"/>
    </source>
</evidence>
<comment type="cofactor">
    <cofactor evidence="1">
        <name>FAD</name>
        <dbReference type="ChEBI" id="CHEBI:57692"/>
    </cofactor>
</comment>
<comment type="similarity">
    <text evidence="2">Belongs to the class-I pyridine nucleotide-disulfide oxidoreductase family.</text>
</comment>
<dbReference type="SUPFAM" id="SSF51905">
    <property type="entry name" value="FAD/NAD(P)-binding domain"/>
    <property type="match status" value="1"/>
</dbReference>
<dbReference type="HOGENOM" id="CLU_016755_0_2_2"/>
<proteinExistence type="inferred from homology"/>
<feature type="domain" description="FAD/NAD(P)-binding" evidence="8">
    <location>
        <begin position="2"/>
        <end position="309"/>
    </location>
</feature>
<keyword evidence="9" id="KW-0670">Pyruvate</keyword>
<dbReference type="InterPro" id="IPR023753">
    <property type="entry name" value="FAD/NAD-binding_dom"/>
</dbReference>
<dbReference type="PROSITE" id="PS00076">
    <property type="entry name" value="PYRIDINE_REDOX_1"/>
    <property type="match status" value="1"/>
</dbReference>
<dbReference type="STRING" id="593750.Metfor_0331"/>
<dbReference type="PRINTS" id="PR00411">
    <property type="entry name" value="PNDRDTASEI"/>
</dbReference>
<dbReference type="Pfam" id="PF07992">
    <property type="entry name" value="Pyr_redox_2"/>
    <property type="match status" value="1"/>
</dbReference>
<dbReference type="PANTHER" id="PTHR22912:SF151">
    <property type="entry name" value="DIHYDROLIPOYL DEHYDROGENASE, MITOCHONDRIAL"/>
    <property type="match status" value="1"/>
</dbReference>
<evidence type="ECO:0000256" key="2">
    <source>
        <dbReference type="ARBA" id="ARBA00007532"/>
    </source>
</evidence>
<dbReference type="SUPFAM" id="SSF55424">
    <property type="entry name" value="FAD/NAD-linked reductases, dimerisation (C-terminal) domain"/>
    <property type="match status" value="1"/>
</dbReference>
<dbReference type="PANTHER" id="PTHR22912">
    <property type="entry name" value="DISULFIDE OXIDOREDUCTASE"/>
    <property type="match status" value="1"/>
</dbReference>
<dbReference type="EMBL" id="CP003167">
    <property type="protein sequence ID" value="AGB01408.1"/>
    <property type="molecule type" value="Genomic_DNA"/>
</dbReference>
<name>L0HDK5_METFS</name>
<evidence type="ECO:0000256" key="7">
    <source>
        <dbReference type="ARBA" id="ARBA00023284"/>
    </source>
</evidence>
<dbReference type="RefSeq" id="WP_015284372.1">
    <property type="nucleotide sequence ID" value="NC_019943.1"/>
</dbReference>
<keyword evidence="7" id="KW-0676">Redox-active center</keyword>
<dbReference type="GeneID" id="14309004"/>
<dbReference type="InterPro" id="IPR050151">
    <property type="entry name" value="Class-I_Pyr_Nuc-Dis_Oxidored"/>
</dbReference>
<dbReference type="GO" id="GO:0006103">
    <property type="term" value="P:2-oxoglutarate metabolic process"/>
    <property type="evidence" value="ECO:0007669"/>
    <property type="project" value="TreeGrafter"/>
</dbReference>
<accession>L0HDK5</accession>
<reference evidence="10" key="1">
    <citation type="submission" date="2011-12" db="EMBL/GenBank/DDBJ databases">
        <title>Complete sequence of Methanoregula formicicum SMSP.</title>
        <authorList>
            <person name="Lucas S."/>
            <person name="Han J."/>
            <person name="Lapidus A."/>
            <person name="Cheng J.-F."/>
            <person name="Goodwin L."/>
            <person name="Pitluck S."/>
            <person name="Peters L."/>
            <person name="Ovchinnikova G."/>
            <person name="Teshima H."/>
            <person name="Detter J.C."/>
            <person name="Han C."/>
            <person name="Tapia R."/>
            <person name="Land M."/>
            <person name="Hauser L."/>
            <person name="Kyrpides N."/>
            <person name="Ivanova N."/>
            <person name="Pagani I."/>
            <person name="Imachi H."/>
            <person name="Tamaki H."/>
            <person name="Sekiguchi Y."/>
            <person name="Kamagata Y."/>
            <person name="Cadillo-Quiroz H."/>
            <person name="Zinder S."/>
            <person name="Liu W.-T."/>
            <person name="Woyke T."/>
        </authorList>
    </citation>
    <scope>NUCLEOTIDE SEQUENCE [LARGE SCALE GENOMIC DNA]</scope>
    <source>
        <strain evidence="10">DSM 22288 / NBRC 105244 / SMSP</strain>
    </source>
</reference>
<evidence type="ECO:0000256" key="3">
    <source>
        <dbReference type="ARBA" id="ARBA00022630"/>
    </source>
</evidence>
<keyword evidence="4" id="KW-0274">FAD</keyword>
<dbReference type="InterPro" id="IPR036188">
    <property type="entry name" value="FAD/NAD-bd_sf"/>
</dbReference>
<dbReference type="PRINTS" id="PR00368">
    <property type="entry name" value="FADPNR"/>
</dbReference>
<dbReference type="Gene3D" id="3.50.50.60">
    <property type="entry name" value="FAD/NAD(P)-binding domain"/>
    <property type="match status" value="1"/>
</dbReference>
<keyword evidence="3" id="KW-0285">Flavoprotein</keyword>
<evidence type="ECO:0000259" key="8">
    <source>
        <dbReference type="Pfam" id="PF07992"/>
    </source>
</evidence>
<evidence type="ECO:0000256" key="4">
    <source>
        <dbReference type="ARBA" id="ARBA00022827"/>
    </source>
</evidence>
<keyword evidence="5" id="KW-0560">Oxidoreductase</keyword>
<dbReference type="FunCoup" id="L0HDK5">
    <property type="interactions" value="246"/>
</dbReference>
<dbReference type="OrthoDB" id="27922at2157"/>
<reference evidence="9 10" key="2">
    <citation type="journal article" date="2014" name="Genome Announc.">
        <title>Complete Genome Sequence of Methanoregula formicica SMSPT, a Mesophilic Hydrogenotrophic Methanogen Isolated from a Methanogenic Upflow Anaerobic Sludge Blanket Reactor.</title>
        <authorList>
            <person name="Yamamoto K."/>
            <person name="Tamaki H."/>
            <person name="Cadillo-Quiroz H."/>
            <person name="Imachi H."/>
            <person name="Kyrpides N."/>
            <person name="Woyke T."/>
            <person name="Goodwin L."/>
            <person name="Zinder S.H."/>
            <person name="Kamagata Y."/>
            <person name="Liu W.T."/>
        </authorList>
    </citation>
    <scope>NUCLEOTIDE SEQUENCE [LARGE SCALE GENOMIC DNA]</scope>
    <source>
        <strain evidence="10">DSM 22288 / NBRC 105244 / SMSP</strain>
    </source>
</reference>
<dbReference type="eggNOG" id="arCOG01068">
    <property type="taxonomic scope" value="Archaea"/>
</dbReference>
<dbReference type="GO" id="GO:0050660">
    <property type="term" value="F:flavin adenine dinucleotide binding"/>
    <property type="evidence" value="ECO:0007669"/>
    <property type="project" value="TreeGrafter"/>
</dbReference>
<sequence length="443" mass="46662" precursor="true">MIVVLGGGPAGRLAAIRLASAGREVTLVEKGGIGGQCLHYGCMPVCAMNDVARHIQAAGLFSKLGILGKVPDLDFEALLREMAKVQETITDVLDKETRDAGVEILYGQEGRFDGREVIVGSESLKSEAVILSTGSRPALPDIDGIRNEGVFTPHSLKAMKSLPGRLVIIGGGIMAAEFAYIFSRFGSRVTVLSRSGFLKNLDETIRKRAVRELAGVEIREGTDVLAVGGSPENLKIPLKNGGKESVLACDAVLVAAGLTPNSGMLEGIPKRPNGEVIVDEYMQTTISGIYAAGDVTGPPFLTPVARLQGIVAADNILGARRKMDYSAIPQALNLGYELAFCSDNNPRSKPLVIPGVAGPGTFWAVPASDTGFAKILVAPDGTLSGMATASPGGGLIAGYMALLMKRHFLVHDFSDFIEVHPSTDGVYGLAKYASGVLKKHEKH</sequence>
<dbReference type="KEGG" id="mfo:Metfor_0331"/>
<evidence type="ECO:0000313" key="9">
    <source>
        <dbReference type="EMBL" id="AGB01408.1"/>
    </source>
</evidence>
<evidence type="ECO:0000256" key="5">
    <source>
        <dbReference type="ARBA" id="ARBA00023002"/>
    </source>
</evidence>
<keyword evidence="10" id="KW-1185">Reference proteome</keyword>
<evidence type="ECO:0000256" key="6">
    <source>
        <dbReference type="ARBA" id="ARBA00023157"/>
    </source>
</evidence>
<dbReference type="AlphaFoldDB" id="L0HDK5"/>